<dbReference type="OrthoDB" id="6197054at2"/>
<gene>
    <name evidence="2" type="ORF">B0I26_103365</name>
</gene>
<dbReference type="RefSeq" id="WP_146612797.1">
    <property type="nucleotide sequence ID" value="NZ_QLMH01000003.1"/>
</dbReference>
<feature type="non-terminal residue" evidence="2">
    <location>
        <position position="1"/>
    </location>
</feature>
<evidence type="ECO:0000313" key="3">
    <source>
        <dbReference type="Proteomes" id="UP000248555"/>
    </source>
</evidence>
<dbReference type="Proteomes" id="UP000248555">
    <property type="component" value="Unassembled WGS sequence"/>
</dbReference>
<feature type="domain" description="Transposase IS204/IS1001/IS1096/IS1165 DDE" evidence="1">
    <location>
        <begin position="3"/>
        <end position="119"/>
    </location>
</feature>
<dbReference type="EMBL" id="QLMH01000003">
    <property type="protein sequence ID" value="RAK21402.1"/>
    <property type="molecule type" value="Genomic_DNA"/>
</dbReference>
<comment type="caution">
    <text evidence="2">The sequence shown here is derived from an EMBL/GenBank/DDBJ whole genome shotgun (WGS) entry which is preliminary data.</text>
</comment>
<dbReference type="PANTHER" id="PTHR33498">
    <property type="entry name" value="TRANSPOSASE FOR INSERTION SEQUENCE ELEMENT IS1557"/>
    <property type="match status" value="1"/>
</dbReference>
<name>A0A327YLV7_9BACL</name>
<dbReference type="InterPro" id="IPR002560">
    <property type="entry name" value="Transposase_DDE"/>
</dbReference>
<dbReference type="Pfam" id="PF01610">
    <property type="entry name" value="DDE_Tnp_ISL3"/>
    <property type="match status" value="1"/>
</dbReference>
<accession>A0A327YLV7</accession>
<proteinExistence type="predicted"/>
<reference evidence="2 3" key="1">
    <citation type="submission" date="2018-06" db="EMBL/GenBank/DDBJ databases">
        <title>Genomic Encyclopedia of Type Strains, Phase III (KMG-III): the genomes of soil and plant-associated and newly described type strains.</title>
        <authorList>
            <person name="Whitman W."/>
        </authorList>
    </citation>
    <scope>NUCLEOTIDE SEQUENCE [LARGE SCALE GENOMIC DNA]</scope>
    <source>
        <strain evidence="2 3">CGMCC 1.8979</strain>
    </source>
</reference>
<dbReference type="AlphaFoldDB" id="A0A327YLV7"/>
<dbReference type="PANTHER" id="PTHR33498:SF1">
    <property type="entry name" value="TRANSPOSASE FOR INSERTION SEQUENCE ELEMENT IS1557"/>
    <property type="match status" value="1"/>
</dbReference>
<sequence>CDPATLTEEERGLVSQWLKEDKHVCHIYQSLQHIRYVFKAKTFIQAKRRFSDWIKRFQFHTCGAVSSIVKAFVSREKAILNTILSTLSNGKMEGTNNKIKLIKRRGYGYRNNAHLFLRIRLETGGKFVTPDFW</sequence>
<dbReference type="InterPro" id="IPR047951">
    <property type="entry name" value="Transpos_ISL3"/>
</dbReference>
<keyword evidence="3" id="KW-1185">Reference proteome</keyword>
<protein>
    <submittedName>
        <fullName evidence="2">Transposase</fullName>
    </submittedName>
</protein>
<organism evidence="2 3">
    <name type="scientific">Paranoxybacillus vitaminiphilus</name>
    <dbReference type="NCBI Taxonomy" id="581036"/>
    <lineage>
        <taxon>Bacteria</taxon>
        <taxon>Bacillati</taxon>
        <taxon>Bacillota</taxon>
        <taxon>Bacilli</taxon>
        <taxon>Bacillales</taxon>
        <taxon>Anoxybacillaceae</taxon>
        <taxon>Paranoxybacillus</taxon>
    </lineage>
</organism>
<evidence type="ECO:0000259" key="1">
    <source>
        <dbReference type="Pfam" id="PF01610"/>
    </source>
</evidence>
<evidence type="ECO:0000313" key="2">
    <source>
        <dbReference type="EMBL" id="RAK21402.1"/>
    </source>
</evidence>